<sequence length="113" mass="13225">MLEEIQRQRRRFNRAYEVLNQLPFPDVTCDELRDLHDDVSEYDVSTIKFIQEHGSRPPMSLEEDAGLSDSLSNFKARLPAEIEGRRELLAYKRKVDSLIREYNRLSILLTEAG</sequence>
<name>A0A6B1DVF3_9CHLR</name>
<protein>
    <submittedName>
        <fullName evidence="1">Uncharacterized protein</fullName>
    </submittedName>
</protein>
<dbReference type="AlphaFoldDB" id="A0A6B1DVF3"/>
<organism evidence="1">
    <name type="scientific">Caldilineaceae bacterium SB0662_bin_9</name>
    <dbReference type="NCBI Taxonomy" id="2605258"/>
    <lineage>
        <taxon>Bacteria</taxon>
        <taxon>Bacillati</taxon>
        <taxon>Chloroflexota</taxon>
        <taxon>Caldilineae</taxon>
        <taxon>Caldilineales</taxon>
        <taxon>Caldilineaceae</taxon>
    </lineage>
</organism>
<reference evidence="1" key="1">
    <citation type="submission" date="2019-09" db="EMBL/GenBank/DDBJ databases">
        <title>Characterisation of the sponge microbiome using genome-centric metagenomics.</title>
        <authorList>
            <person name="Engelberts J.P."/>
            <person name="Robbins S.J."/>
            <person name="De Goeij J.M."/>
            <person name="Aranda M."/>
            <person name="Bell S.C."/>
            <person name="Webster N.S."/>
        </authorList>
    </citation>
    <scope>NUCLEOTIDE SEQUENCE</scope>
    <source>
        <strain evidence="1">SB0662_bin_9</strain>
    </source>
</reference>
<accession>A0A6B1DVF3</accession>
<evidence type="ECO:0000313" key="1">
    <source>
        <dbReference type="EMBL" id="MYD90996.1"/>
    </source>
</evidence>
<dbReference type="EMBL" id="VXPY01000084">
    <property type="protein sequence ID" value="MYD90996.1"/>
    <property type="molecule type" value="Genomic_DNA"/>
</dbReference>
<gene>
    <name evidence="1" type="ORF">F4Y08_11800</name>
</gene>
<comment type="caution">
    <text evidence="1">The sequence shown here is derived from an EMBL/GenBank/DDBJ whole genome shotgun (WGS) entry which is preliminary data.</text>
</comment>
<proteinExistence type="predicted"/>